<dbReference type="AlphaFoldDB" id="A0A7S2U6H9"/>
<dbReference type="EMBL" id="HBHQ01000996">
    <property type="protein sequence ID" value="CAD9808820.1"/>
    <property type="molecule type" value="Transcribed_RNA"/>
</dbReference>
<keyword evidence="1" id="KW-0812">Transmembrane</keyword>
<sequence>MPNDAKYEMVSGVDVMSGDVVTAVHVRSEKKSMAGRVCKCCGFLSIAVILLFLILAAIVCHGGVHLYHKVGSVVIPKLTVDAPLDLPTVLLTRSERKDLEKRLDHFHDFFHGRSSNKLKKLVLTERELNGLICSEKEEMCGHVYATISENKVSADFSFPAGDMPGGEGRFYVGTKSLMIQDEAYYNFQSKITTGDIASWGEFPLANMTVHMNLQDGDLDVRITSAEVFGWMATDRFVHTFFDDTNWASNMDAHAKKHMQHIKGVTIGHGKIVLHSNDATDE</sequence>
<proteinExistence type="predicted"/>
<gene>
    <name evidence="2" type="ORF">ASEP1449_LOCUS642</name>
</gene>
<name>A0A7S2U6H9_9STRA</name>
<evidence type="ECO:0000313" key="2">
    <source>
        <dbReference type="EMBL" id="CAD9808820.1"/>
    </source>
</evidence>
<keyword evidence="1" id="KW-1133">Transmembrane helix</keyword>
<accession>A0A7S2U6H9</accession>
<reference evidence="2" key="1">
    <citation type="submission" date="2021-01" db="EMBL/GenBank/DDBJ databases">
        <authorList>
            <person name="Corre E."/>
            <person name="Pelletier E."/>
            <person name="Niang G."/>
            <person name="Scheremetjew M."/>
            <person name="Finn R."/>
            <person name="Kale V."/>
            <person name="Holt S."/>
            <person name="Cochrane G."/>
            <person name="Meng A."/>
            <person name="Brown T."/>
            <person name="Cohen L."/>
        </authorList>
    </citation>
    <scope>NUCLEOTIDE SEQUENCE</scope>
    <source>
        <strain evidence="2">CCMP2084</strain>
    </source>
</reference>
<feature type="transmembrane region" description="Helical" evidence="1">
    <location>
        <begin position="37"/>
        <end position="59"/>
    </location>
</feature>
<organism evidence="2">
    <name type="scientific">Attheya septentrionalis</name>
    <dbReference type="NCBI Taxonomy" id="420275"/>
    <lineage>
        <taxon>Eukaryota</taxon>
        <taxon>Sar</taxon>
        <taxon>Stramenopiles</taxon>
        <taxon>Ochrophyta</taxon>
        <taxon>Bacillariophyta</taxon>
        <taxon>Coscinodiscophyceae</taxon>
        <taxon>Chaetocerotophycidae</taxon>
        <taxon>Chaetocerotales</taxon>
        <taxon>Attheyaceae</taxon>
        <taxon>Attheya</taxon>
    </lineage>
</organism>
<evidence type="ECO:0000256" key="1">
    <source>
        <dbReference type="SAM" id="Phobius"/>
    </source>
</evidence>
<protein>
    <submittedName>
        <fullName evidence="2">Uncharacterized protein</fullName>
    </submittedName>
</protein>
<keyword evidence="1" id="KW-0472">Membrane</keyword>